<sequence>MRNFKLTIEYDGTDFHGWQVQPDVRTVQGEIIRALGELGRRVSVTGAGRTDAGVHAAGQVASARLETRLDAPTLARALDAKLPPDVRVRRAEEAPLAFNARFDARSRTYRYILTRRPSALWRRYFHYHGGELDLRAMRRAALELHGEHDFSSFSSSADTSKAKACRVMTTALAETPPLLSFEITADHFLHTMVRAIVGTLIEIGSGKPLNMKEILEQRDRRAAGPTLPPNGLYLVEVGYERQAGKIG</sequence>
<dbReference type="InterPro" id="IPR020097">
    <property type="entry name" value="PsdUridine_synth_TruA_a/b_dom"/>
</dbReference>
<organism evidence="9">
    <name type="scientific">Eiseniibacteriota bacterium</name>
    <dbReference type="NCBI Taxonomy" id="2212470"/>
    <lineage>
        <taxon>Bacteria</taxon>
        <taxon>Candidatus Eiseniibacteriota</taxon>
    </lineage>
</organism>
<dbReference type="PANTHER" id="PTHR11142">
    <property type="entry name" value="PSEUDOURIDYLATE SYNTHASE"/>
    <property type="match status" value="1"/>
</dbReference>
<dbReference type="GO" id="GO:0003723">
    <property type="term" value="F:RNA binding"/>
    <property type="evidence" value="ECO:0007669"/>
    <property type="project" value="InterPro"/>
</dbReference>
<dbReference type="PIRSF" id="PIRSF001430">
    <property type="entry name" value="tRNA_psdUrid_synth"/>
    <property type="match status" value="1"/>
</dbReference>
<proteinExistence type="inferred from homology"/>
<dbReference type="InterPro" id="IPR020103">
    <property type="entry name" value="PsdUridine_synth_cat_dom_sf"/>
</dbReference>
<comment type="caution">
    <text evidence="9">The sequence shown here is derived from an EMBL/GenBank/DDBJ whole genome shotgun (WGS) entry which is preliminary data.</text>
</comment>
<feature type="binding site" evidence="4 6">
    <location>
        <position position="109"/>
    </location>
    <ligand>
        <name>substrate</name>
    </ligand>
</feature>
<comment type="caution">
    <text evidence="4">Lacks conserved residue(s) required for the propagation of feature annotation.</text>
</comment>
<evidence type="ECO:0000256" key="7">
    <source>
        <dbReference type="RuleBase" id="RU003792"/>
    </source>
</evidence>
<dbReference type="Gene3D" id="3.30.70.660">
    <property type="entry name" value="Pseudouridine synthase I, catalytic domain, C-terminal subdomain"/>
    <property type="match status" value="1"/>
</dbReference>
<gene>
    <name evidence="4 9" type="primary">truA</name>
    <name evidence="9" type="ORF">ENO08_02665</name>
</gene>
<dbReference type="CDD" id="cd02570">
    <property type="entry name" value="PseudoU_synth_EcTruA"/>
    <property type="match status" value="1"/>
</dbReference>
<reference evidence="9" key="1">
    <citation type="journal article" date="2020" name="mSystems">
        <title>Genome- and Community-Level Interaction Insights into Carbon Utilization and Element Cycling Functions of Hydrothermarchaeota in Hydrothermal Sediment.</title>
        <authorList>
            <person name="Zhou Z."/>
            <person name="Liu Y."/>
            <person name="Xu W."/>
            <person name="Pan J."/>
            <person name="Luo Z.H."/>
            <person name="Li M."/>
        </authorList>
    </citation>
    <scope>NUCLEOTIDE SEQUENCE [LARGE SCALE GENOMIC DNA]</scope>
    <source>
        <strain evidence="9">SpSt-1233</strain>
    </source>
</reference>
<dbReference type="PANTHER" id="PTHR11142:SF0">
    <property type="entry name" value="TRNA PSEUDOURIDINE SYNTHASE-LIKE 1"/>
    <property type="match status" value="1"/>
</dbReference>
<feature type="active site" description="Nucleophile" evidence="4 5">
    <location>
        <position position="51"/>
    </location>
</feature>
<evidence type="ECO:0000256" key="1">
    <source>
        <dbReference type="ARBA" id="ARBA00009375"/>
    </source>
</evidence>
<dbReference type="InterPro" id="IPR020095">
    <property type="entry name" value="PsdUridine_synth_TruA_C"/>
</dbReference>
<comment type="similarity">
    <text evidence="1 4 7">Belongs to the tRNA pseudouridine synthase TruA family.</text>
</comment>
<evidence type="ECO:0000256" key="3">
    <source>
        <dbReference type="ARBA" id="ARBA00023235"/>
    </source>
</evidence>
<dbReference type="InterPro" id="IPR001406">
    <property type="entry name" value="PsdUridine_synth_TruA"/>
</dbReference>
<evidence type="ECO:0000259" key="8">
    <source>
        <dbReference type="Pfam" id="PF01416"/>
    </source>
</evidence>
<accession>A0A7V2AU73</accession>
<evidence type="ECO:0000256" key="2">
    <source>
        <dbReference type="ARBA" id="ARBA00022694"/>
    </source>
</evidence>
<dbReference type="Proteomes" id="UP000886069">
    <property type="component" value="Unassembled WGS sequence"/>
</dbReference>
<name>A0A7V2AU73_UNCEI</name>
<dbReference type="NCBIfam" id="TIGR00071">
    <property type="entry name" value="hisT_truA"/>
    <property type="match status" value="1"/>
</dbReference>
<dbReference type="HAMAP" id="MF_00171">
    <property type="entry name" value="TruA"/>
    <property type="match status" value="1"/>
</dbReference>
<dbReference type="Gene3D" id="3.30.70.580">
    <property type="entry name" value="Pseudouridine synthase I, catalytic domain, N-terminal subdomain"/>
    <property type="match status" value="1"/>
</dbReference>
<evidence type="ECO:0000256" key="4">
    <source>
        <dbReference type="HAMAP-Rule" id="MF_00171"/>
    </source>
</evidence>
<keyword evidence="2 4" id="KW-0819">tRNA processing</keyword>
<dbReference type="GO" id="GO:0160147">
    <property type="term" value="F:tRNA pseudouridine(38-40) synthase activity"/>
    <property type="evidence" value="ECO:0007669"/>
    <property type="project" value="UniProtKB-EC"/>
</dbReference>
<comment type="catalytic activity">
    <reaction evidence="4 7">
        <text>uridine(38/39/40) in tRNA = pseudouridine(38/39/40) in tRNA</text>
        <dbReference type="Rhea" id="RHEA:22376"/>
        <dbReference type="Rhea" id="RHEA-COMP:10085"/>
        <dbReference type="Rhea" id="RHEA-COMP:10087"/>
        <dbReference type="ChEBI" id="CHEBI:65314"/>
        <dbReference type="ChEBI" id="CHEBI:65315"/>
        <dbReference type="EC" id="5.4.99.12"/>
    </reaction>
</comment>
<evidence type="ECO:0000313" key="9">
    <source>
        <dbReference type="EMBL" id="HER43346.1"/>
    </source>
</evidence>
<evidence type="ECO:0000256" key="5">
    <source>
        <dbReference type="PIRSR" id="PIRSR001430-1"/>
    </source>
</evidence>
<comment type="subunit">
    <text evidence="4">Homodimer.</text>
</comment>
<dbReference type="AlphaFoldDB" id="A0A7V2AU73"/>
<dbReference type="InterPro" id="IPR020094">
    <property type="entry name" value="TruA/RsuA/RluB/E/F_N"/>
</dbReference>
<feature type="domain" description="Pseudouridine synthase I TruA alpha/beta" evidence="8">
    <location>
        <begin position="8"/>
        <end position="103"/>
    </location>
</feature>
<dbReference type="EC" id="5.4.99.12" evidence="4"/>
<evidence type="ECO:0000256" key="6">
    <source>
        <dbReference type="PIRSR" id="PIRSR001430-2"/>
    </source>
</evidence>
<dbReference type="Pfam" id="PF01416">
    <property type="entry name" value="PseudoU_synth_1"/>
    <property type="match status" value="2"/>
</dbReference>
<dbReference type="SUPFAM" id="SSF55120">
    <property type="entry name" value="Pseudouridine synthase"/>
    <property type="match status" value="1"/>
</dbReference>
<feature type="domain" description="Pseudouridine synthase I TruA alpha/beta" evidence="8">
    <location>
        <begin position="140"/>
        <end position="240"/>
    </location>
</feature>
<protein>
    <recommendedName>
        <fullName evidence="4">tRNA pseudouridine synthase A</fullName>
        <ecNumber evidence="4">5.4.99.12</ecNumber>
    </recommendedName>
    <alternativeName>
        <fullName evidence="4">tRNA pseudouridine(38-40) synthase</fullName>
    </alternativeName>
    <alternativeName>
        <fullName evidence="4">tRNA pseudouridylate synthase I</fullName>
    </alternativeName>
    <alternativeName>
        <fullName evidence="4">tRNA-uridine isomerase I</fullName>
    </alternativeName>
</protein>
<keyword evidence="3 4" id="KW-0413">Isomerase</keyword>
<dbReference type="GO" id="GO:0031119">
    <property type="term" value="P:tRNA pseudouridine synthesis"/>
    <property type="evidence" value="ECO:0007669"/>
    <property type="project" value="UniProtKB-UniRule"/>
</dbReference>
<comment type="function">
    <text evidence="4">Formation of pseudouridine at positions 38, 39 and 40 in the anticodon stem and loop of transfer RNAs.</text>
</comment>
<dbReference type="EMBL" id="DSEC01000190">
    <property type="protein sequence ID" value="HER43346.1"/>
    <property type="molecule type" value="Genomic_DNA"/>
</dbReference>
<dbReference type="FunFam" id="3.30.70.580:FF:000001">
    <property type="entry name" value="tRNA pseudouridine synthase A"/>
    <property type="match status" value="1"/>
</dbReference>